<comment type="caution">
    <text evidence="2">The sequence shown here is derived from an EMBL/GenBank/DDBJ whole genome shotgun (WGS) entry which is preliminary data.</text>
</comment>
<dbReference type="EMBL" id="CAJQUM010000001">
    <property type="protein sequence ID" value="CAG4884251.1"/>
    <property type="molecule type" value="Genomic_DNA"/>
</dbReference>
<sequence>MKTHQLLFRSLRMLVALCGLSLLLAAPAIATADEVAPDVLVKKVSGEVIDIIHNDKGIQSGDTRKAVELIEAKVLPNFDFNRMTALAVGRDWRGATPEQKKTLTDEFHALLVRTYANALTAYKNQTIHFKPFKMAPGDTDVLVRTEIKQPGAKPVSIDYSLQKGDGAWKVYDVVVAGVSLVTSYRDQFKQEISSGGIDGLIKSLQAKNQAPVATVKK</sequence>
<dbReference type="PIRSF" id="PIRSF004649">
    <property type="entry name" value="MlaC"/>
    <property type="match status" value="1"/>
</dbReference>
<evidence type="ECO:0000313" key="2">
    <source>
        <dbReference type="EMBL" id="CAG4884251.1"/>
    </source>
</evidence>
<feature type="chain" id="PRO_5037021797" evidence="1">
    <location>
        <begin position="33"/>
        <end position="217"/>
    </location>
</feature>
<dbReference type="PANTHER" id="PTHR36573:SF1">
    <property type="entry name" value="INTERMEMBRANE PHOSPHOLIPID TRANSPORT SYSTEM BINDING PROTEIN MLAC"/>
    <property type="match status" value="1"/>
</dbReference>
<keyword evidence="3" id="KW-1185">Reference proteome</keyword>
<name>A0A916J5C0_9PROT</name>
<dbReference type="PANTHER" id="PTHR36573">
    <property type="entry name" value="INTERMEMBRANE PHOSPHOLIPID TRANSPORT SYSTEM BINDING PROTEIN MLAC"/>
    <property type="match status" value="1"/>
</dbReference>
<dbReference type="RefSeq" id="WP_425514540.1">
    <property type="nucleotide sequence ID" value="NZ_CAJQUM010000001.1"/>
</dbReference>
<dbReference type="AlphaFoldDB" id="A0A916J5C0"/>
<organism evidence="2 3">
    <name type="scientific">Georgfuchsia toluolica</name>
    <dbReference type="NCBI Taxonomy" id="424218"/>
    <lineage>
        <taxon>Bacteria</taxon>
        <taxon>Pseudomonadati</taxon>
        <taxon>Pseudomonadota</taxon>
        <taxon>Betaproteobacteria</taxon>
        <taxon>Nitrosomonadales</taxon>
        <taxon>Sterolibacteriaceae</taxon>
        <taxon>Georgfuchsia</taxon>
    </lineage>
</organism>
<proteinExistence type="predicted"/>
<dbReference type="Gene3D" id="1.10.10.640">
    <property type="entry name" value="phospholipid-binding protein"/>
    <property type="match status" value="1"/>
</dbReference>
<evidence type="ECO:0000313" key="3">
    <source>
        <dbReference type="Proteomes" id="UP000742786"/>
    </source>
</evidence>
<dbReference type="InterPro" id="IPR008869">
    <property type="entry name" value="MlaC/ttg2D"/>
</dbReference>
<keyword evidence="1" id="KW-0732">Signal</keyword>
<reference evidence="2" key="1">
    <citation type="submission" date="2021-04" db="EMBL/GenBank/DDBJ databases">
        <authorList>
            <person name="Hornung B."/>
        </authorList>
    </citation>
    <scope>NUCLEOTIDE SEQUENCE</scope>
    <source>
        <strain evidence="2">G5G6</strain>
    </source>
</reference>
<dbReference type="Gene3D" id="3.10.450.50">
    <property type="match status" value="1"/>
</dbReference>
<gene>
    <name evidence="2" type="ORF">GTOL_12134</name>
</gene>
<feature type="signal peptide" evidence="1">
    <location>
        <begin position="1"/>
        <end position="32"/>
    </location>
</feature>
<dbReference type="Proteomes" id="UP000742786">
    <property type="component" value="Unassembled WGS sequence"/>
</dbReference>
<dbReference type="Pfam" id="PF05494">
    <property type="entry name" value="MlaC"/>
    <property type="match status" value="1"/>
</dbReference>
<protein>
    <submittedName>
        <fullName evidence="2">ABC transporter substrate-binding protein</fullName>
    </submittedName>
</protein>
<evidence type="ECO:0000256" key="1">
    <source>
        <dbReference type="SAM" id="SignalP"/>
    </source>
</evidence>
<accession>A0A916J5C0</accession>